<keyword evidence="1" id="KW-0472">Membrane</keyword>
<reference evidence="3 4" key="1">
    <citation type="submission" date="2024-03" db="EMBL/GenBank/DDBJ databases">
        <title>Sulfurimonas sp. HSL3-1.</title>
        <authorList>
            <person name="Wang S."/>
        </authorList>
    </citation>
    <scope>NUCLEOTIDE SEQUENCE [LARGE SCALE GENOMIC DNA]</scope>
    <source>
        <strain evidence="3 4">HSL3-1</strain>
    </source>
</reference>
<feature type="domain" description="DUF2062" evidence="2">
    <location>
        <begin position="29"/>
        <end position="156"/>
    </location>
</feature>
<keyword evidence="4" id="KW-1185">Reference proteome</keyword>
<dbReference type="EMBL" id="CP147920">
    <property type="protein sequence ID" value="XAU15877.1"/>
    <property type="molecule type" value="Genomic_DNA"/>
</dbReference>
<dbReference type="RefSeq" id="WP_345970984.1">
    <property type="nucleotide sequence ID" value="NZ_CP147920.1"/>
</dbReference>
<protein>
    <submittedName>
        <fullName evidence="3">DUF2062 domain-containing protein</fullName>
    </submittedName>
</protein>
<evidence type="ECO:0000313" key="3">
    <source>
        <dbReference type="EMBL" id="XAU15877.1"/>
    </source>
</evidence>
<evidence type="ECO:0000256" key="1">
    <source>
        <dbReference type="SAM" id="Phobius"/>
    </source>
</evidence>
<feature type="transmembrane region" description="Helical" evidence="1">
    <location>
        <begin position="40"/>
        <end position="61"/>
    </location>
</feature>
<sequence>MIRRFFKRSRFNEKYADVIAKYKIPRAFLSVNRHAVAKGVLVGLFIAFIPMPAQMVAIVLLQPLFRFNLPLSIALVWITNPATMPFIYYVEYQTGGFLLGMHNLPHVAMSLEWFEQNFDAIVVPLYTGALFYSTLFSVAGYYLVQRLWIVSVRRHHRRRRS</sequence>
<evidence type="ECO:0000313" key="4">
    <source>
        <dbReference type="Proteomes" id="UP001447842"/>
    </source>
</evidence>
<gene>
    <name evidence="3" type="ORF">WCY31_04035</name>
</gene>
<keyword evidence="1" id="KW-0812">Transmembrane</keyword>
<dbReference type="PANTHER" id="PTHR40547">
    <property type="entry name" value="SLL0298 PROTEIN"/>
    <property type="match status" value="1"/>
</dbReference>
<name>A0ABZ3HED1_9BACT</name>
<dbReference type="PANTHER" id="PTHR40547:SF1">
    <property type="entry name" value="SLL0298 PROTEIN"/>
    <property type="match status" value="1"/>
</dbReference>
<dbReference type="InterPro" id="IPR018639">
    <property type="entry name" value="DUF2062"/>
</dbReference>
<proteinExistence type="predicted"/>
<organism evidence="3 4">
    <name type="scientific">Sulfurimonas diazotrophicus</name>
    <dbReference type="NCBI Taxonomy" id="3131939"/>
    <lineage>
        <taxon>Bacteria</taxon>
        <taxon>Pseudomonadati</taxon>
        <taxon>Campylobacterota</taxon>
        <taxon>Epsilonproteobacteria</taxon>
        <taxon>Campylobacterales</taxon>
        <taxon>Sulfurimonadaceae</taxon>
        <taxon>Sulfurimonas</taxon>
    </lineage>
</organism>
<accession>A0ABZ3HED1</accession>
<feature type="transmembrane region" description="Helical" evidence="1">
    <location>
        <begin position="120"/>
        <end position="144"/>
    </location>
</feature>
<dbReference type="Pfam" id="PF09835">
    <property type="entry name" value="DUF2062"/>
    <property type="match status" value="1"/>
</dbReference>
<keyword evidence="1" id="KW-1133">Transmembrane helix</keyword>
<evidence type="ECO:0000259" key="2">
    <source>
        <dbReference type="Pfam" id="PF09835"/>
    </source>
</evidence>
<dbReference type="Proteomes" id="UP001447842">
    <property type="component" value="Chromosome"/>
</dbReference>